<accession>A0ABY8MZT1</accession>
<sequence>MSNPPQIPPYVTIITDALATDLLRHHWDRSLFGITQSIDLPSITYHVAIAKGFALGLLAGKLIDKKVHEAMDLAISLTQDEAWRRRGHI</sequence>
<dbReference type="EMBL" id="CP093428">
    <property type="protein sequence ID" value="WGK92328.1"/>
    <property type="molecule type" value="Genomic_DNA"/>
</dbReference>
<evidence type="ECO:0000313" key="2">
    <source>
        <dbReference type="Proteomes" id="UP001243713"/>
    </source>
</evidence>
<keyword evidence="2" id="KW-1185">Reference proteome</keyword>
<dbReference type="RefSeq" id="WP_280163358.1">
    <property type="nucleotide sequence ID" value="NZ_CP093428.1"/>
</dbReference>
<gene>
    <name evidence="1" type="ORF">MOQ58_09070</name>
</gene>
<name>A0ABY8MZT1_9PSED</name>
<evidence type="ECO:0000313" key="1">
    <source>
        <dbReference type="EMBL" id="WGK92328.1"/>
    </source>
</evidence>
<dbReference type="Proteomes" id="UP001243713">
    <property type="component" value="Chromosome"/>
</dbReference>
<organism evidence="1 2">
    <name type="scientific">Pseudomonas migulae</name>
    <dbReference type="NCBI Taxonomy" id="78543"/>
    <lineage>
        <taxon>Bacteria</taxon>
        <taxon>Pseudomonadati</taxon>
        <taxon>Pseudomonadota</taxon>
        <taxon>Gammaproteobacteria</taxon>
        <taxon>Pseudomonadales</taxon>
        <taxon>Pseudomonadaceae</taxon>
        <taxon>Pseudomonas</taxon>
    </lineage>
</organism>
<proteinExistence type="predicted"/>
<reference evidence="1 2" key="1">
    <citation type="submission" date="2022-03" db="EMBL/GenBank/DDBJ databases">
        <title>Plant growth promoting endophytes with ACC deaminase activity.</title>
        <authorList>
            <person name="Charles T."/>
            <person name="Van Dyk A."/>
            <person name="Cheng J."/>
            <person name="Heil J."/>
        </authorList>
    </citation>
    <scope>NUCLEOTIDE SEQUENCE [LARGE SCALE GENOMIC DNA]</scope>
    <source>
        <strain evidence="1 2">8R6</strain>
    </source>
</reference>
<protein>
    <submittedName>
        <fullName evidence="1">Uncharacterized protein</fullName>
    </submittedName>
</protein>